<dbReference type="InterPro" id="IPR050317">
    <property type="entry name" value="Plant_Fungal_Acyltransferase"/>
</dbReference>
<dbReference type="PANTHER" id="PTHR31642:SF310">
    <property type="entry name" value="FATTY ALCOHOL:CAFFEOYL-COA ACYLTRANSFERASE"/>
    <property type="match status" value="1"/>
</dbReference>
<comment type="caution">
    <text evidence="2">The sequence shown here is derived from an EMBL/GenBank/DDBJ whole genome shotgun (WGS) entry which is preliminary data.</text>
</comment>
<dbReference type="Gene3D" id="3.30.559.10">
    <property type="entry name" value="Chloramphenicol acetyltransferase-like domain"/>
    <property type="match status" value="2"/>
</dbReference>
<reference evidence="3" key="1">
    <citation type="journal article" date="2015" name="Genome Announc.">
        <title>Draft whole-genome sequence of the biocontrol agent Trichoderma harzianum T6776.</title>
        <authorList>
            <person name="Baroncelli R."/>
            <person name="Piaggeschi G."/>
            <person name="Fiorini L."/>
            <person name="Bertolini E."/>
            <person name="Zapparata A."/>
            <person name="Pe M.E."/>
            <person name="Sarrocco S."/>
            <person name="Vannacci G."/>
        </authorList>
    </citation>
    <scope>NUCLEOTIDE SEQUENCE [LARGE SCALE GENOMIC DNA]</scope>
    <source>
        <strain evidence="3">T6776</strain>
    </source>
</reference>
<name>A0A0F9XBM7_TRIHA</name>
<evidence type="ECO:0000313" key="3">
    <source>
        <dbReference type="Proteomes" id="UP000034112"/>
    </source>
</evidence>
<proteinExistence type="predicted"/>
<dbReference type="SUPFAM" id="SSF52777">
    <property type="entry name" value="CoA-dependent acyltransferases"/>
    <property type="match status" value="1"/>
</dbReference>
<evidence type="ECO:0000256" key="1">
    <source>
        <dbReference type="ARBA" id="ARBA00022679"/>
    </source>
</evidence>
<dbReference type="OMA" id="ILPRMYF"/>
<dbReference type="Proteomes" id="UP000034112">
    <property type="component" value="Unassembled WGS sequence"/>
</dbReference>
<dbReference type="OrthoDB" id="1862401at2759"/>
<dbReference type="PANTHER" id="PTHR31642">
    <property type="entry name" value="TRICHOTHECENE 3-O-ACETYLTRANSFERASE"/>
    <property type="match status" value="1"/>
</dbReference>
<keyword evidence="1" id="KW-0808">Transferase</keyword>
<accession>A0A0F9XBM7</accession>
<dbReference type="InterPro" id="IPR023213">
    <property type="entry name" value="CAT-like_dom_sf"/>
</dbReference>
<gene>
    <name evidence="2" type="ORF">THAR02_05327</name>
</gene>
<evidence type="ECO:0008006" key="4">
    <source>
        <dbReference type="Google" id="ProtNLM"/>
    </source>
</evidence>
<sequence>MDWEYLSPLDQILPRMYFGEILCFPSMDANLFPLLQQGLSKVAASVPHLTSFVVQDDARPGKLRLERGRDSLDNILVNVDDSLETMPDYETLRRTSFPVFPQSSLFYPHIPNVPWAAPWPVMRAEVTRVRGGFVLVVLVHHCVFDGVALSELLNLWARCCARNASAQPPEIGQSRLNRTVLQGEELKQEGSPPADILKIVNKQSFLSQIISLIKRAFNSILPKPLSPTWPITLYRLPYDKLQGLKHTLNQFAPRLGVRFLSTNDVVSALIWSCATMAMSTSFERWNFMSCCSTGVSVNIRSRIQPSLPDDFIGCAIGVAYIDMARKTLCAAADVASFESLARVAAAIRHGVDGITNEKMREILNYVDGQEDPTKLQWRPKKLNDFYISSWANQRIYDADWGPRIGKCEALRVAQIALAPMCVILPPRMGFESTDGHCGDIELVVSLEGLHMDRFRRSKAMSTFAEIIDC</sequence>
<dbReference type="EMBL" id="JOKZ01000145">
    <property type="protein sequence ID" value="KKP02556.1"/>
    <property type="molecule type" value="Genomic_DNA"/>
</dbReference>
<evidence type="ECO:0000313" key="2">
    <source>
        <dbReference type="EMBL" id="KKP02556.1"/>
    </source>
</evidence>
<organism evidence="2 3">
    <name type="scientific">Trichoderma harzianum</name>
    <name type="common">Hypocrea lixii</name>
    <dbReference type="NCBI Taxonomy" id="5544"/>
    <lineage>
        <taxon>Eukaryota</taxon>
        <taxon>Fungi</taxon>
        <taxon>Dikarya</taxon>
        <taxon>Ascomycota</taxon>
        <taxon>Pezizomycotina</taxon>
        <taxon>Sordariomycetes</taxon>
        <taxon>Hypocreomycetidae</taxon>
        <taxon>Hypocreales</taxon>
        <taxon>Hypocreaceae</taxon>
        <taxon>Trichoderma</taxon>
    </lineage>
</organism>
<dbReference type="GO" id="GO:0016747">
    <property type="term" value="F:acyltransferase activity, transferring groups other than amino-acyl groups"/>
    <property type="evidence" value="ECO:0007669"/>
    <property type="project" value="TreeGrafter"/>
</dbReference>
<dbReference type="Pfam" id="PF02458">
    <property type="entry name" value="Transferase"/>
    <property type="match status" value="1"/>
</dbReference>
<protein>
    <recommendedName>
        <fullName evidence="4">Trichothecene 3-O-acetyltransferase</fullName>
    </recommendedName>
</protein>
<dbReference type="AlphaFoldDB" id="A0A0F9XBM7"/>